<accession>K9WB76</accession>
<dbReference type="Proteomes" id="UP000010471">
    <property type="component" value="Chromosome"/>
</dbReference>
<gene>
    <name evidence="1" type="ORF">Mic7113_1136</name>
</gene>
<protein>
    <submittedName>
        <fullName evidence="1">Uncharacterized protein</fullName>
    </submittedName>
</protein>
<organism evidence="1 2">
    <name type="scientific">Allocoleopsis franciscana PCC 7113</name>
    <dbReference type="NCBI Taxonomy" id="1173027"/>
    <lineage>
        <taxon>Bacteria</taxon>
        <taxon>Bacillati</taxon>
        <taxon>Cyanobacteriota</taxon>
        <taxon>Cyanophyceae</taxon>
        <taxon>Coleofasciculales</taxon>
        <taxon>Coleofasciculaceae</taxon>
        <taxon>Allocoleopsis</taxon>
        <taxon>Allocoleopsis franciscana</taxon>
    </lineage>
</organism>
<reference evidence="1 2" key="1">
    <citation type="submission" date="2012-06" db="EMBL/GenBank/DDBJ databases">
        <title>Finished chromosome of genome of Microcoleus sp. PCC 7113.</title>
        <authorList>
            <consortium name="US DOE Joint Genome Institute"/>
            <person name="Gugger M."/>
            <person name="Coursin T."/>
            <person name="Rippka R."/>
            <person name="Tandeau De Marsac N."/>
            <person name="Huntemann M."/>
            <person name="Wei C.-L."/>
            <person name="Han J."/>
            <person name="Detter J.C."/>
            <person name="Han C."/>
            <person name="Tapia R."/>
            <person name="Chen A."/>
            <person name="Kyrpides N."/>
            <person name="Mavromatis K."/>
            <person name="Markowitz V."/>
            <person name="Szeto E."/>
            <person name="Ivanova N."/>
            <person name="Pagani I."/>
            <person name="Pati A."/>
            <person name="Goodwin L."/>
            <person name="Nordberg H.P."/>
            <person name="Cantor M.N."/>
            <person name="Hua S.X."/>
            <person name="Woyke T."/>
            <person name="Kerfeld C.A."/>
        </authorList>
    </citation>
    <scope>NUCLEOTIDE SEQUENCE [LARGE SCALE GENOMIC DNA]</scope>
    <source>
        <strain evidence="1 2">PCC 7113</strain>
    </source>
</reference>
<dbReference type="AlphaFoldDB" id="K9WB76"/>
<dbReference type="EMBL" id="CP003630">
    <property type="protein sequence ID" value="AFZ17029.1"/>
    <property type="molecule type" value="Genomic_DNA"/>
</dbReference>
<name>K9WB76_9CYAN</name>
<keyword evidence="2" id="KW-1185">Reference proteome</keyword>
<evidence type="ECO:0000313" key="1">
    <source>
        <dbReference type="EMBL" id="AFZ17029.1"/>
    </source>
</evidence>
<dbReference type="RefSeq" id="WP_015181189.1">
    <property type="nucleotide sequence ID" value="NC_019738.1"/>
</dbReference>
<evidence type="ECO:0000313" key="2">
    <source>
        <dbReference type="Proteomes" id="UP000010471"/>
    </source>
</evidence>
<proteinExistence type="predicted"/>
<dbReference type="eggNOG" id="ENOG50332RY">
    <property type="taxonomic scope" value="Bacteria"/>
</dbReference>
<sequence>MNFYFNTQNFEQEEELRYQPGQRVELKARPGMVDVIAEYDPMMVPPIWLANDPKPRYPHELNVLAKPVIGSAWLRASRRSQQKPLAKAPRCHLTPTGRVRCASAHG</sequence>
<dbReference type="HOGENOM" id="CLU_176230_1_0_3"/>
<dbReference type="KEGG" id="mic:Mic7113_1136"/>